<feature type="compositionally biased region" description="Polar residues" evidence="5">
    <location>
        <begin position="159"/>
        <end position="168"/>
    </location>
</feature>
<organism evidence="7 8">
    <name type="scientific">Tritrichomonas musculus</name>
    <dbReference type="NCBI Taxonomy" id="1915356"/>
    <lineage>
        <taxon>Eukaryota</taxon>
        <taxon>Metamonada</taxon>
        <taxon>Parabasalia</taxon>
        <taxon>Tritrichomonadida</taxon>
        <taxon>Tritrichomonadidae</taxon>
        <taxon>Tritrichomonas</taxon>
    </lineage>
</organism>
<dbReference type="Gene3D" id="1.20.58.80">
    <property type="entry name" value="Phosphotransferase system, lactose/cellobiose-type IIA subunit"/>
    <property type="match status" value="1"/>
</dbReference>
<dbReference type="InterPro" id="IPR003959">
    <property type="entry name" value="ATPase_AAA_core"/>
</dbReference>
<evidence type="ECO:0000313" key="8">
    <source>
        <dbReference type="Proteomes" id="UP001470230"/>
    </source>
</evidence>
<evidence type="ECO:0000256" key="2">
    <source>
        <dbReference type="ARBA" id="ARBA00022741"/>
    </source>
</evidence>
<dbReference type="EMBL" id="JAPFFF010000021">
    <property type="protein sequence ID" value="KAK8853758.1"/>
    <property type="molecule type" value="Genomic_DNA"/>
</dbReference>
<dbReference type="Pfam" id="PF00004">
    <property type="entry name" value="AAA"/>
    <property type="match status" value="1"/>
</dbReference>
<comment type="caution">
    <text evidence="7">The sequence shown here is derived from an EMBL/GenBank/DDBJ whole genome shotgun (WGS) entry which is preliminary data.</text>
</comment>
<feature type="domain" description="AAA+ ATPase" evidence="6">
    <location>
        <begin position="248"/>
        <end position="386"/>
    </location>
</feature>
<dbReference type="InterPro" id="IPR003960">
    <property type="entry name" value="ATPase_AAA_CS"/>
</dbReference>
<evidence type="ECO:0000256" key="5">
    <source>
        <dbReference type="SAM" id="MobiDB-lite"/>
    </source>
</evidence>
<dbReference type="InterPro" id="IPR003593">
    <property type="entry name" value="AAA+_ATPase"/>
</dbReference>
<accession>A0ABR2HVT4</accession>
<dbReference type="Pfam" id="PF09336">
    <property type="entry name" value="Vps4_C"/>
    <property type="match status" value="1"/>
</dbReference>
<evidence type="ECO:0000256" key="1">
    <source>
        <dbReference type="ARBA" id="ARBA00006914"/>
    </source>
</evidence>
<keyword evidence="2 4" id="KW-0547">Nucleotide-binding</keyword>
<feature type="compositionally biased region" description="Low complexity" evidence="5">
    <location>
        <begin position="176"/>
        <end position="188"/>
    </location>
</feature>
<keyword evidence="8" id="KW-1185">Reference proteome</keyword>
<keyword evidence="3 4" id="KW-0067">ATP-binding</keyword>
<feature type="compositionally biased region" description="Polar residues" evidence="5">
    <location>
        <begin position="111"/>
        <end position="122"/>
    </location>
</feature>
<feature type="compositionally biased region" description="Low complexity" evidence="5">
    <location>
        <begin position="138"/>
        <end position="149"/>
    </location>
</feature>
<feature type="region of interest" description="Disordered" evidence="5">
    <location>
        <begin position="93"/>
        <end position="190"/>
    </location>
</feature>
<dbReference type="SMART" id="SM00382">
    <property type="entry name" value="AAA"/>
    <property type="match status" value="1"/>
</dbReference>
<evidence type="ECO:0000259" key="6">
    <source>
        <dbReference type="SMART" id="SM00382"/>
    </source>
</evidence>
<dbReference type="SUPFAM" id="SSF52540">
    <property type="entry name" value="P-loop containing nucleoside triphosphate hydrolases"/>
    <property type="match status" value="1"/>
</dbReference>
<dbReference type="Proteomes" id="UP001470230">
    <property type="component" value="Unassembled WGS sequence"/>
</dbReference>
<dbReference type="InterPro" id="IPR050304">
    <property type="entry name" value="MT-severing_AAA_ATPase"/>
</dbReference>
<dbReference type="PANTHER" id="PTHR23074:SF17">
    <property type="entry name" value="FIDGETIN-LIKE PROTEIN 1"/>
    <property type="match status" value="1"/>
</dbReference>
<reference evidence="7 8" key="1">
    <citation type="submission" date="2024-04" db="EMBL/GenBank/DDBJ databases">
        <title>Tritrichomonas musculus Genome.</title>
        <authorList>
            <person name="Alves-Ferreira E."/>
            <person name="Grigg M."/>
            <person name="Lorenzi H."/>
            <person name="Galac M."/>
        </authorList>
    </citation>
    <scope>NUCLEOTIDE SEQUENCE [LARGE SCALE GENOMIC DNA]</scope>
    <source>
        <strain evidence="7 8">EAF2021</strain>
    </source>
</reference>
<dbReference type="InterPro" id="IPR015415">
    <property type="entry name" value="Spast_Vps4_C"/>
</dbReference>
<feature type="compositionally biased region" description="Basic and acidic residues" evidence="5">
    <location>
        <begin position="93"/>
        <end position="104"/>
    </location>
</feature>
<proteinExistence type="inferred from homology"/>
<name>A0ABR2HVT4_9EUKA</name>
<dbReference type="PANTHER" id="PTHR23074">
    <property type="entry name" value="AAA DOMAIN-CONTAINING"/>
    <property type="match status" value="1"/>
</dbReference>
<sequence>MLDESSPIIKSVEEARGLAAIGNYEACLKAYASARDLIQYEQKNCRSRQENEKWSTLIKDIVSEEVKIRRIRKFMDDIIFLLNTEDTKRQIQNDKRQEQLHAKPDFALQGRANNRLNPSAGGNNDFDHQPRKPRRYAARASAPRQQQHQAARKIGHSPSKPSLENNGSPGPKSKENQSNSNNNNCVKRSSLDMNNPLIQQIINMGMLVKDPDVEWDSIAGLADIKKNLRQNLVILPMRPDIANGLLSPWRSVLLYGPPGTGKTYLAKAVATECNRTFFNISSSTILSRFLGESEKLITCLFDVADKMQPSTIFFDEIDALASQRGSENENEASRRVKSQLLVQMEGIDSPSNVNSIFIIAATNFPWDLDEALLRRFQKRVYIPLPDGDARRQLILMSLEGLIDEKFDVDMWSEKLDNYSCSDITNICRDAAQFVFDKQTEMMDTNQFIQMPAEDINYQIIVTNEDFEYAVKHRKSSVDQSQLKRYDEWKNTKGAE</sequence>
<evidence type="ECO:0000256" key="4">
    <source>
        <dbReference type="RuleBase" id="RU003651"/>
    </source>
</evidence>
<gene>
    <name evidence="7" type="ORF">M9Y10_016301</name>
</gene>
<evidence type="ECO:0000313" key="7">
    <source>
        <dbReference type="EMBL" id="KAK8853758.1"/>
    </source>
</evidence>
<comment type="similarity">
    <text evidence="1 4">Belongs to the AAA ATPase family.</text>
</comment>
<protein>
    <submittedName>
        <fullName evidence="7">Katanin p60 ATPase-containing subunit A1</fullName>
    </submittedName>
</protein>
<dbReference type="PROSITE" id="PS00674">
    <property type="entry name" value="AAA"/>
    <property type="match status" value="1"/>
</dbReference>
<evidence type="ECO:0000256" key="3">
    <source>
        <dbReference type="ARBA" id="ARBA00022840"/>
    </source>
</evidence>
<dbReference type="Gene3D" id="1.10.8.60">
    <property type="match status" value="1"/>
</dbReference>
<dbReference type="InterPro" id="IPR027417">
    <property type="entry name" value="P-loop_NTPase"/>
</dbReference>
<dbReference type="Gene3D" id="3.40.50.300">
    <property type="entry name" value="P-loop containing nucleotide triphosphate hydrolases"/>
    <property type="match status" value="1"/>
</dbReference>